<dbReference type="GO" id="GO:0009506">
    <property type="term" value="C:plasmodesma"/>
    <property type="evidence" value="ECO:0007669"/>
    <property type="project" value="TreeGrafter"/>
</dbReference>
<evidence type="ECO:0000256" key="5">
    <source>
        <dbReference type="ARBA" id="ARBA00022777"/>
    </source>
</evidence>
<dbReference type="AlphaFoldDB" id="A0A834G8S9"/>
<dbReference type="PROSITE" id="PS00108">
    <property type="entry name" value="PROTEIN_KINASE_ST"/>
    <property type="match status" value="1"/>
</dbReference>
<accession>A0A834G8S9</accession>
<dbReference type="GO" id="GO:0004674">
    <property type="term" value="F:protein serine/threonine kinase activity"/>
    <property type="evidence" value="ECO:0007669"/>
    <property type="project" value="UniProtKB-KW"/>
</dbReference>
<dbReference type="Proteomes" id="UP000626092">
    <property type="component" value="Unassembled WGS sequence"/>
</dbReference>
<dbReference type="PROSITE" id="PS50011">
    <property type="entry name" value="PROTEIN_KINASE_DOM"/>
    <property type="match status" value="1"/>
</dbReference>
<keyword evidence="3" id="KW-0808">Transferase</keyword>
<dbReference type="InterPro" id="IPR008271">
    <property type="entry name" value="Ser/Thr_kinase_AS"/>
</dbReference>
<dbReference type="Gene3D" id="1.10.510.10">
    <property type="entry name" value="Transferase(Phosphotransferase) domain 1"/>
    <property type="match status" value="1"/>
</dbReference>
<dbReference type="GO" id="GO:0005524">
    <property type="term" value="F:ATP binding"/>
    <property type="evidence" value="ECO:0007669"/>
    <property type="project" value="UniProtKB-KW"/>
</dbReference>
<gene>
    <name evidence="10" type="ORF">RHSIM_Rhsim11G0029900</name>
</gene>
<protein>
    <recommendedName>
        <fullName evidence="1">non-specific serine/threonine protein kinase</fullName>
        <ecNumber evidence="1">2.7.11.1</ecNumber>
    </recommendedName>
</protein>
<dbReference type="SUPFAM" id="SSF56112">
    <property type="entry name" value="Protein kinase-like (PK-like)"/>
    <property type="match status" value="1"/>
</dbReference>
<evidence type="ECO:0000256" key="2">
    <source>
        <dbReference type="ARBA" id="ARBA00022527"/>
    </source>
</evidence>
<evidence type="ECO:0000256" key="6">
    <source>
        <dbReference type="ARBA" id="ARBA00022840"/>
    </source>
</evidence>
<keyword evidence="4" id="KW-0547">Nucleotide-binding</keyword>
<keyword evidence="2" id="KW-0723">Serine/threonine-protein kinase</keyword>
<evidence type="ECO:0000256" key="3">
    <source>
        <dbReference type="ARBA" id="ARBA00022679"/>
    </source>
</evidence>
<dbReference type="EMBL" id="WJXA01000011">
    <property type="protein sequence ID" value="KAF7128177.1"/>
    <property type="molecule type" value="Genomic_DNA"/>
</dbReference>
<organism evidence="10 11">
    <name type="scientific">Rhododendron simsii</name>
    <name type="common">Sims's rhododendron</name>
    <dbReference type="NCBI Taxonomy" id="118357"/>
    <lineage>
        <taxon>Eukaryota</taxon>
        <taxon>Viridiplantae</taxon>
        <taxon>Streptophyta</taxon>
        <taxon>Embryophyta</taxon>
        <taxon>Tracheophyta</taxon>
        <taxon>Spermatophyta</taxon>
        <taxon>Magnoliopsida</taxon>
        <taxon>eudicotyledons</taxon>
        <taxon>Gunneridae</taxon>
        <taxon>Pentapetalae</taxon>
        <taxon>asterids</taxon>
        <taxon>Ericales</taxon>
        <taxon>Ericaceae</taxon>
        <taxon>Ericoideae</taxon>
        <taxon>Rhodoreae</taxon>
        <taxon>Rhododendron</taxon>
    </lineage>
</organism>
<comment type="catalytic activity">
    <reaction evidence="7">
        <text>L-threonyl-[protein] + ATP = O-phospho-L-threonyl-[protein] + ADP + H(+)</text>
        <dbReference type="Rhea" id="RHEA:46608"/>
        <dbReference type="Rhea" id="RHEA-COMP:11060"/>
        <dbReference type="Rhea" id="RHEA-COMP:11605"/>
        <dbReference type="ChEBI" id="CHEBI:15378"/>
        <dbReference type="ChEBI" id="CHEBI:30013"/>
        <dbReference type="ChEBI" id="CHEBI:30616"/>
        <dbReference type="ChEBI" id="CHEBI:61977"/>
        <dbReference type="ChEBI" id="CHEBI:456216"/>
        <dbReference type="EC" id="2.7.11.1"/>
    </reaction>
</comment>
<dbReference type="GO" id="GO:0004714">
    <property type="term" value="F:transmembrane receptor protein tyrosine kinase activity"/>
    <property type="evidence" value="ECO:0007669"/>
    <property type="project" value="InterPro"/>
</dbReference>
<dbReference type="InterPro" id="IPR011009">
    <property type="entry name" value="Kinase-like_dom_sf"/>
</dbReference>
<keyword evidence="6" id="KW-0067">ATP-binding</keyword>
<evidence type="ECO:0000313" key="10">
    <source>
        <dbReference type="EMBL" id="KAF7128177.1"/>
    </source>
</evidence>
<keyword evidence="5" id="KW-0418">Kinase</keyword>
<dbReference type="InterPro" id="IPR000719">
    <property type="entry name" value="Prot_kinase_dom"/>
</dbReference>
<evidence type="ECO:0000256" key="1">
    <source>
        <dbReference type="ARBA" id="ARBA00012513"/>
    </source>
</evidence>
<dbReference type="FunFam" id="1.10.510.10:FF:001023">
    <property type="entry name" value="Os07g0541700 protein"/>
    <property type="match status" value="1"/>
</dbReference>
<dbReference type="PANTHER" id="PTHR27003:SF316">
    <property type="entry name" value="OS05G0280700 PROTEIN"/>
    <property type="match status" value="1"/>
</dbReference>
<name>A0A834G8S9_RHOSS</name>
<dbReference type="Gene3D" id="3.30.200.20">
    <property type="entry name" value="Phosphorylase Kinase, domain 1"/>
    <property type="match status" value="1"/>
</dbReference>
<evidence type="ECO:0000256" key="7">
    <source>
        <dbReference type="ARBA" id="ARBA00047899"/>
    </source>
</evidence>
<dbReference type="EC" id="2.7.11.1" evidence="1"/>
<comment type="caution">
    <text evidence="10">The sequence shown here is derived from an EMBL/GenBank/DDBJ whole genome shotgun (WGS) entry which is preliminary data.</text>
</comment>
<dbReference type="SMART" id="SM00220">
    <property type="entry name" value="S_TKc"/>
    <property type="match status" value="1"/>
</dbReference>
<evidence type="ECO:0000256" key="4">
    <source>
        <dbReference type="ARBA" id="ARBA00022741"/>
    </source>
</evidence>
<evidence type="ECO:0000313" key="11">
    <source>
        <dbReference type="Proteomes" id="UP000626092"/>
    </source>
</evidence>
<dbReference type="GO" id="GO:0005886">
    <property type="term" value="C:plasma membrane"/>
    <property type="evidence" value="ECO:0007669"/>
    <property type="project" value="TreeGrafter"/>
</dbReference>
<comment type="catalytic activity">
    <reaction evidence="8">
        <text>L-seryl-[protein] + ATP = O-phospho-L-seryl-[protein] + ADP + H(+)</text>
        <dbReference type="Rhea" id="RHEA:17989"/>
        <dbReference type="Rhea" id="RHEA-COMP:9863"/>
        <dbReference type="Rhea" id="RHEA-COMP:11604"/>
        <dbReference type="ChEBI" id="CHEBI:15378"/>
        <dbReference type="ChEBI" id="CHEBI:29999"/>
        <dbReference type="ChEBI" id="CHEBI:30616"/>
        <dbReference type="ChEBI" id="CHEBI:83421"/>
        <dbReference type="ChEBI" id="CHEBI:456216"/>
        <dbReference type="EC" id="2.7.11.1"/>
    </reaction>
</comment>
<dbReference type="OrthoDB" id="1299712at2759"/>
<sequence>MLSKLRHRHLVSLIGYCEENNEMVLVYDYMGHGTMREHLYKGNKITLSWKQRLEICIGAARGLHYLHTGAKYTIIHRDVKTTNILLDEKWVAKVSDFGLSKTGPNMNQGHVSTVVKGSFGYLDPEYFRRQQLTEKSDVCSFGVVLFEALKGTLEDIVDLQLKGKISPECLKKFAEMAEKCLADHGTDCPSMGDVLWNLEFALQMHENPEGSVRKPTTGSVDYDQTEEIDHNSFLAMHRSTLSLGSEVSKMKRNQKIALMISSHRLSIQRGGDEIFPCNLCASREQMAIFGQEFKKKTTCQILRSDGFHFSSISSYINDFIDSLKDVVVCLCICSFYGLHAFKGDIVIADSKKTDVPRSAGCCSSFDFVALGVRLTRHGEDQTSSSTITKKEEEGSKSSRIQEKYHLSDFEGDNVIADSKKTDVPRFAISYFGCCGSFDFVALGVRLTRHGEDQTSSSTTTKQEEEGSKSYQYYFSYCIQLNCDHDGEFPICNLQTLVSKVCWNLQLWIYGCYGSKMGIGAH</sequence>
<dbReference type="InterPro" id="IPR045272">
    <property type="entry name" value="ANXUR1/2-like"/>
</dbReference>
<feature type="domain" description="Protein kinase" evidence="9">
    <location>
        <begin position="1"/>
        <end position="201"/>
    </location>
</feature>
<evidence type="ECO:0000259" key="9">
    <source>
        <dbReference type="PROSITE" id="PS50011"/>
    </source>
</evidence>
<reference evidence="10" key="1">
    <citation type="submission" date="2019-11" db="EMBL/GenBank/DDBJ databases">
        <authorList>
            <person name="Liu Y."/>
            <person name="Hou J."/>
            <person name="Li T.-Q."/>
            <person name="Guan C.-H."/>
            <person name="Wu X."/>
            <person name="Wu H.-Z."/>
            <person name="Ling F."/>
            <person name="Zhang R."/>
            <person name="Shi X.-G."/>
            <person name="Ren J.-P."/>
            <person name="Chen E.-F."/>
            <person name="Sun J.-M."/>
        </authorList>
    </citation>
    <scope>NUCLEOTIDE SEQUENCE</scope>
    <source>
        <strain evidence="10">Adult_tree_wgs_1</strain>
        <tissue evidence="10">Leaves</tissue>
    </source>
</reference>
<evidence type="ECO:0000256" key="8">
    <source>
        <dbReference type="ARBA" id="ARBA00048679"/>
    </source>
</evidence>
<dbReference type="InterPro" id="IPR001245">
    <property type="entry name" value="Ser-Thr/Tyr_kinase_cat_dom"/>
</dbReference>
<dbReference type="Pfam" id="PF07714">
    <property type="entry name" value="PK_Tyr_Ser-Thr"/>
    <property type="match status" value="1"/>
</dbReference>
<keyword evidence="11" id="KW-1185">Reference proteome</keyword>
<proteinExistence type="predicted"/>
<dbReference type="PANTHER" id="PTHR27003">
    <property type="entry name" value="OS07G0166700 PROTEIN"/>
    <property type="match status" value="1"/>
</dbReference>